<dbReference type="EMBL" id="JH600070">
    <property type="protein sequence ID" value="EIJ43074.1"/>
    <property type="molecule type" value="Genomic_DNA"/>
</dbReference>
<dbReference type="eggNOG" id="COG3145">
    <property type="taxonomic scope" value="Bacteria"/>
</dbReference>
<sequence length="264" mass="30457">MLYLLCFIIVTLAGFYAFLFFSQKSRYKKVQVLQQDILKRYPVSFSYPRQDLPTFDQHIAQIPQFLPDELFKQLHDVAVRSLYTERSYLPTHKKGGTVSYEALHKLAPELIAFYHSATLQQICSAVVGSLVVPTPLHDQSSCSLLVYERVGDHINWHYDHNFYTGKHYTVLLPLVNENYLKHELSSAQLWIKQKEQAIMIPTPPNTLVIFEGAKVLHKATKLGENERRILLSMTFCINPQAPVLKSVARRMKDTAFFGIRALWT</sequence>
<dbReference type="HOGENOM" id="CLU_1041089_0_0_6"/>
<dbReference type="SUPFAM" id="SSF51197">
    <property type="entry name" value="Clavaminate synthase-like"/>
    <property type="match status" value="1"/>
</dbReference>
<name>I3CHI1_9GAMM</name>
<dbReference type="Gene3D" id="2.60.120.620">
    <property type="entry name" value="q2cbj1_9rhob like domain"/>
    <property type="match status" value="1"/>
</dbReference>
<accession>I3CHI1</accession>
<evidence type="ECO:0008006" key="3">
    <source>
        <dbReference type="Google" id="ProtNLM"/>
    </source>
</evidence>
<proteinExistence type="predicted"/>
<dbReference type="Proteomes" id="UP000005744">
    <property type="component" value="Unassembled WGS sequence"/>
</dbReference>
<evidence type="ECO:0000313" key="2">
    <source>
        <dbReference type="Proteomes" id="UP000005744"/>
    </source>
</evidence>
<evidence type="ECO:0000313" key="1">
    <source>
        <dbReference type="EMBL" id="EIJ43074.1"/>
    </source>
</evidence>
<organism evidence="1 2">
    <name type="scientific">Beggiatoa alba B18LD</name>
    <dbReference type="NCBI Taxonomy" id="395493"/>
    <lineage>
        <taxon>Bacteria</taxon>
        <taxon>Pseudomonadati</taxon>
        <taxon>Pseudomonadota</taxon>
        <taxon>Gammaproteobacteria</taxon>
        <taxon>Thiotrichales</taxon>
        <taxon>Thiotrichaceae</taxon>
        <taxon>Beggiatoa</taxon>
    </lineage>
</organism>
<dbReference type="STRING" id="395493.BegalDRAFT_2218"/>
<gene>
    <name evidence="1" type="ORF">BegalDRAFT_2218</name>
</gene>
<keyword evidence="2" id="KW-1185">Reference proteome</keyword>
<dbReference type="OrthoDB" id="9777760at2"/>
<protein>
    <recommendedName>
        <fullName evidence="3">Fe2OG dioxygenase domain-containing protein</fullName>
    </recommendedName>
</protein>
<dbReference type="AlphaFoldDB" id="I3CHI1"/>
<dbReference type="RefSeq" id="WP_002689970.1">
    <property type="nucleotide sequence ID" value="NZ_JH600070.1"/>
</dbReference>
<reference evidence="1 2" key="1">
    <citation type="submission" date="2011-11" db="EMBL/GenBank/DDBJ databases">
        <title>Improved High-Quality Draft sequence of Beggiatoa alba B18lD.</title>
        <authorList>
            <consortium name="US DOE Joint Genome Institute"/>
            <person name="Lucas S."/>
            <person name="Han J."/>
            <person name="Lapidus A."/>
            <person name="Cheng J.-F."/>
            <person name="Goodwin L."/>
            <person name="Pitluck S."/>
            <person name="Peters L."/>
            <person name="Mikhailova N."/>
            <person name="Held B."/>
            <person name="Detter J.C."/>
            <person name="Han C."/>
            <person name="Tapia R."/>
            <person name="Land M."/>
            <person name="Hauser L."/>
            <person name="Kyrpides N."/>
            <person name="Ivanova N."/>
            <person name="Pagani I."/>
            <person name="Samuel K."/>
            <person name="Teske A."/>
            <person name="Mueller J."/>
            <person name="Woyke T."/>
        </authorList>
    </citation>
    <scope>NUCLEOTIDE SEQUENCE [LARGE SCALE GENOMIC DNA]</scope>
    <source>
        <strain evidence="1 2">B18LD</strain>
    </source>
</reference>